<dbReference type="AlphaFoldDB" id="A0AAJ0M3M0"/>
<feature type="transmembrane region" description="Helical" evidence="3">
    <location>
        <begin position="432"/>
        <end position="450"/>
    </location>
</feature>
<evidence type="ECO:0000313" key="5">
    <source>
        <dbReference type="EMBL" id="KAK3307772.1"/>
    </source>
</evidence>
<accession>A0AAJ0M3M0</accession>
<proteinExistence type="inferred from homology"/>
<dbReference type="InterPro" id="IPR047122">
    <property type="entry name" value="Trans-enoyl_RdTase-like"/>
</dbReference>
<evidence type="ECO:0000256" key="3">
    <source>
        <dbReference type="SAM" id="Phobius"/>
    </source>
</evidence>
<dbReference type="InterPro" id="IPR013154">
    <property type="entry name" value="ADH-like_N"/>
</dbReference>
<evidence type="ECO:0000313" key="6">
    <source>
        <dbReference type="Proteomes" id="UP001273166"/>
    </source>
</evidence>
<dbReference type="InterPro" id="IPR011032">
    <property type="entry name" value="GroES-like_sf"/>
</dbReference>
<evidence type="ECO:0000256" key="1">
    <source>
        <dbReference type="ARBA" id="ARBA00008072"/>
    </source>
</evidence>
<dbReference type="GO" id="GO:0016651">
    <property type="term" value="F:oxidoreductase activity, acting on NAD(P)H"/>
    <property type="evidence" value="ECO:0007669"/>
    <property type="project" value="InterPro"/>
</dbReference>
<keyword evidence="3" id="KW-0472">Membrane</keyword>
<keyword evidence="2" id="KW-0560">Oxidoreductase</keyword>
<reference evidence="5" key="1">
    <citation type="journal article" date="2023" name="Mol. Phylogenet. Evol.">
        <title>Genome-scale phylogeny and comparative genomics of the fungal order Sordariales.</title>
        <authorList>
            <person name="Hensen N."/>
            <person name="Bonometti L."/>
            <person name="Westerberg I."/>
            <person name="Brannstrom I.O."/>
            <person name="Guillou S."/>
            <person name="Cros-Aarteil S."/>
            <person name="Calhoun S."/>
            <person name="Haridas S."/>
            <person name="Kuo A."/>
            <person name="Mondo S."/>
            <person name="Pangilinan J."/>
            <person name="Riley R."/>
            <person name="LaButti K."/>
            <person name="Andreopoulos B."/>
            <person name="Lipzen A."/>
            <person name="Chen C."/>
            <person name="Yan M."/>
            <person name="Daum C."/>
            <person name="Ng V."/>
            <person name="Clum A."/>
            <person name="Steindorff A."/>
            <person name="Ohm R.A."/>
            <person name="Martin F."/>
            <person name="Silar P."/>
            <person name="Natvig D.O."/>
            <person name="Lalanne C."/>
            <person name="Gautier V."/>
            <person name="Ament-Velasquez S.L."/>
            <person name="Kruys A."/>
            <person name="Hutchinson M.I."/>
            <person name="Powell A.J."/>
            <person name="Barry K."/>
            <person name="Miller A.N."/>
            <person name="Grigoriev I.V."/>
            <person name="Debuchy R."/>
            <person name="Gladieux P."/>
            <person name="Hiltunen Thoren M."/>
            <person name="Johannesson H."/>
        </authorList>
    </citation>
    <scope>NUCLEOTIDE SEQUENCE</scope>
    <source>
        <strain evidence="5">CBS 333.67</strain>
    </source>
</reference>
<dbReference type="InterPro" id="IPR020843">
    <property type="entry name" value="ER"/>
</dbReference>
<dbReference type="GeneID" id="87886539"/>
<dbReference type="InterPro" id="IPR013149">
    <property type="entry name" value="ADH-like_C"/>
</dbReference>
<evidence type="ECO:0000259" key="4">
    <source>
        <dbReference type="SMART" id="SM00829"/>
    </source>
</evidence>
<keyword evidence="3" id="KW-0812">Transmembrane</keyword>
<gene>
    <name evidence="5" type="ORF">B0T15DRAFT_508306</name>
</gene>
<dbReference type="Gene3D" id="3.90.180.10">
    <property type="entry name" value="Medium-chain alcohol dehydrogenases, catalytic domain"/>
    <property type="match status" value="1"/>
</dbReference>
<organism evidence="5 6">
    <name type="scientific">Chaetomium strumarium</name>
    <dbReference type="NCBI Taxonomy" id="1170767"/>
    <lineage>
        <taxon>Eukaryota</taxon>
        <taxon>Fungi</taxon>
        <taxon>Dikarya</taxon>
        <taxon>Ascomycota</taxon>
        <taxon>Pezizomycotina</taxon>
        <taxon>Sordariomycetes</taxon>
        <taxon>Sordariomycetidae</taxon>
        <taxon>Sordariales</taxon>
        <taxon>Chaetomiaceae</taxon>
        <taxon>Chaetomium</taxon>
    </lineage>
</organism>
<dbReference type="SUPFAM" id="SSF51735">
    <property type="entry name" value="NAD(P)-binding Rossmann-fold domains"/>
    <property type="match status" value="1"/>
</dbReference>
<dbReference type="Pfam" id="PF00107">
    <property type="entry name" value="ADH_zinc_N"/>
    <property type="match status" value="1"/>
</dbReference>
<sequence>MSNKSTNLAAVLPSAGSNLAIEERAIPSPGPDEVLVRNHAIAVNPIDWKRQVMGLYISSYPTILGLDVSGIVEAVGSAVTLFKKGDRVLGLAPVTATGNPDHAAFQTYTLVQASAIAKLPDTLTFKQAATLPGAISTASVTLFDVLGLPLPQQQSTPTLSTTASPSTGILVWSGASSAGNATIQLARLAGLKVFASASPRHHALVRSLGATEVVDYRSPTAVADLVSAAQRAGVAIRYAVDCISTEETTPLVLDVLTKFGGAKKLAHLWTWPEQIAVPDGVEETFVNTVVIWTERRDLAARVFNELLPVWLKKGEVVPQTARVIDGGLEGLQTALEELRKGSRFSRADQESVNTLLQAYTVNAIKEEGNKKPFVARARGRSAIEYREPGPNLLERKKVDFARDPSDPVYALLLGLNAATLSQKAITDRLTRIVVFLSSAAGMLYNALWYFPVLMVAAGPSFGKEACQRHQGPSTFIESSAIA</sequence>
<dbReference type="Proteomes" id="UP001273166">
    <property type="component" value="Unassembled WGS sequence"/>
</dbReference>
<name>A0AAJ0M3M0_9PEZI</name>
<dbReference type="Pfam" id="PF08240">
    <property type="entry name" value="ADH_N"/>
    <property type="match status" value="1"/>
</dbReference>
<dbReference type="CDD" id="cd08249">
    <property type="entry name" value="enoyl_reductase_like"/>
    <property type="match status" value="1"/>
</dbReference>
<dbReference type="EMBL" id="JAUDZG010000002">
    <property type="protein sequence ID" value="KAK3307772.1"/>
    <property type="molecule type" value="Genomic_DNA"/>
</dbReference>
<comment type="similarity">
    <text evidence="1">Belongs to the zinc-containing alcohol dehydrogenase family.</text>
</comment>
<evidence type="ECO:0000256" key="2">
    <source>
        <dbReference type="ARBA" id="ARBA00023002"/>
    </source>
</evidence>
<dbReference type="PANTHER" id="PTHR45348">
    <property type="entry name" value="HYPOTHETICAL OXIDOREDUCTASE (EUROFUNG)"/>
    <property type="match status" value="1"/>
</dbReference>
<dbReference type="Gene3D" id="3.40.50.720">
    <property type="entry name" value="NAD(P)-binding Rossmann-like Domain"/>
    <property type="match status" value="1"/>
</dbReference>
<dbReference type="SUPFAM" id="SSF50129">
    <property type="entry name" value="GroES-like"/>
    <property type="match status" value="1"/>
</dbReference>
<reference evidence="5" key="2">
    <citation type="submission" date="2023-06" db="EMBL/GenBank/DDBJ databases">
        <authorList>
            <consortium name="Lawrence Berkeley National Laboratory"/>
            <person name="Mondo S.J."/>
            <person name="Hensen N."/>
            <person name="Bonometti L."/>
            <person name="Westerberg I."/>
            <person name="Brannstrom I.O."/>
            <person name="Guillou S."/>
            <person name="Cros-Aarteil S."/>
            <person name="Calhoun S."/>
            <person name="Haridas S."/>
            <person name="Kuo A."/>
            <person name="Pangilinan J."/>
            <person name="Riley R."/>
            <person name="Labutti K."/>
            <person name="Andreopoulos B."/>
            <person name="Lipzen A."/>
            <person name="Chen C."/>
            <person name="Yanf M."/>
            <person name="Daum C."/>
            <person name="Ng V."/>
            <person name="Clum A."/>
            <person name="Steindorff A."/>
            <person name="Ohm R."/>
            <person name="Martin F."/>
            <person name="Silar P."/>
            <person name="Natvig D."/>
            <person name="Lalanne C."/>
            <person name="Gautier V."/>
            <person name="Ament-Velasquez S.L."/>
            <person name="Kruys A."/>
            <person name="Hutchinson M.I."/>
            <person name="Powell A.J."/>
            <person name="Barry K."/>
            <person name="Miller A.N."/>
            <person name="Grigoriev I.V."/>
            <person name="Debuchy R."/>
            <person name="Gladieux P."/>
            <person name="Thoren M.H."/>
            <person name="Johannesson H."/>
        </authorList>
    </citation>
    <scope>NUCLEOTIDE SEQUENCE</scope>
    <source>
        <strain evidence="5">CBS 333.67</strain>
    </source>
</reference>
<dbReference type="PANTHER" id="PTHR45348:SF2">
    <property type="entry name" value="ZINC-TYPE ALCOHOL DEHYDROGENASE-LIKE PROTEIN C2E1P3.01"/>
    <property type="match status" value="1"/>
</dbReference>
<keyword evidence="6" id="KW-1185">Reference proteome</keyword>
<dbReference type="InterPro" id="IPR036291">
    <property type="entry name" value="NAD(P)-bd_dom_sf"/>
</dbReference>
<protein>
    <recommendedName>
        <fullName evidence="4">Enoyl reductase (ER) domain-containing protein</fullName>
    </recommendedName>
</protein>
<dbReference type="SMART" id="SM00829">
    <property type="entry name" value="PKS_ER"/>
    <property type="match status" value="1"/>
</dbReference>
<feature type="domain" description="Enoyl reductase (ER)" evidence="4">
    <location>
        <begin position="16"/>
        <end position="343"/>
    </location>
</feature>
<comment type="caution">
    <text evidence="5">The sequence shown here is derived from an EMBL/GenBank/DDBJ whole genome shotgun (WGS) entry which is preliminary data.</text>
</comment>
<keyword evidence="3" id="KW-1133">Transmembrane helix</keyword>
<dbReference type="RefSeq" id="XP_062723552.1">
    <property type="nucleotide sequence ID" value="XM_062867710.1"/>
</dbReference>